<dbReference type="InterPro" id="IPR015813">
    <property type="entry name" value="Pyrv/PenolPyrv_kinase-like_dom"/>
</dbReference>
<dbReference type="InterPro" id="IPR003700">
    <property type="entry name" value="Pantoate_hydroxy_MeTrfase"/>
</dbReference>
<dbReference type="SUPFAM" id="SSF51621">
    <property type="entry name" value="Phosphoenolpyruvate/pyruvate domain"/>
    <property type="match status" value="1"/>
</dbReference>
<feature type="non-terminal residue" evidence="6">
    <location>
        <position position="1"/>
    </location>
</feature>
<evidence type="ECO:0000256" key="1">
    <source>
        <dbReference type="ARBA" id="ARBA00008676"/>
    </source>
</evidence>
<evidence type="ECO:0000256" key="3">
    <source>
        <dbReference type="ARBA" id="ARBA00012618"/>
    </source>
</evidence>
<dbReference type="EC" id="2.1.2.11" evidence="3"/>
<name>A0A7C5L8P4_AQUAO</name>
<reference evidence="6" key="1">
    <citation type="journal article" date="2020" name="mSystems">
        <title>Genome- and Community-Level Interaction Insights into Carbon Utilization and Element Cycling Functions of Hydrothermarchaeota in Hydrothermal Sediment.</title>
        <authorList>
            <person name="Zhou Z."/>
            <person name="Liu Y."/>
            <person name="Xu W."/>
            <person name="Pan J."/>
            <person name="Luo Z.H."/>
            <person name="Li M."/>
        </authorList>
    </citation>
    <scope>NUCLEOTIDE SEQUENCE [LARGE SCALE GENOMIC DNA]</scope>
    <source>
        <strain evidence="6">HyVt-501</strain>
    </source>
</reference>
<evidence type="ECO:0000313" key="6">
    <source>
        <dbReference type="EMBL" id="HHJ63643.1"/>
    </source>
</evidence>
<keyword evidence="4" id="KW-0566">Pantothenate biosynthesis</keyword>
<dbReference type="EMBL" id="DRNB01000067">
    <property type="protein sequence ID" value="HHJ63643.1"/>
    <property type="molecule type" value="Genomic_DNA"/>
</dbReference>
<evidence type="ECO:0000256" key="2">
    <source>
        <dbReference type="ARBA" id="ARBA00011424"/>
    </source>
</evidence>
<dbReference type="GO" id="GO:0003864">
    <property type="term" value="F:3-methyl-2-oxobutanoate hydroxymethyltransferase activity"/>
    <property type="evidence" value="ECO:0007669"/>
    <property type="project" value="UniProtKB-EC"/>
</dbReference>
<keyword evidence="5" id="KW-0808">Transferase</keyword>
<evidence type="ECO:0000256" key="5">
    <source>
        <dbReference type="ARBA" id="ARBA00022679"/>
    </source>
</evidence>
<sequence>AGAFMIVLESVPWNLAKELTEMSDAITVGIGAGRFCDGQVLVFHDLVGLYEDVKPKFVRRYAEGARIFREALTKFKIDVERGDFPSEEESYGT</sequence>
<evidence type="ECO:0000256" key="4">
    <source>
        <dbReference type="ARBA" id="ARBA00022655"/>
    </source>
</evidence>
<gene>
    <name evidence="6" type="ORF">ENJ61_01920</name>
</gene>
<dbReference type="Proteomes" id="UP000885792">
    <property type="component" value="Unassembled WGS sequence"/>
</dbReference>
<comment type="subunit">
    <text evidence="2">Homodecamer; pentamer of dimers.</text>
</comment>
<organism evidence="6">
    <name type="scientific">Aquifex aeolicus</name>
    <dbReference type="NCBI Taxonomy" id="63363"/>
    <lineage>
        <taxon>Bacteria</taxon>
        <taxon>Pseudomonadati</taxon>
        <taxon>Aquificota</taxon>
        <taxon>Aquificia</taxon>
        <taxon>Aquificales</taxon>
        <taxon>Aquificaceae</taxon>
        <taxon>Aquifex</taxon>
    </lineage>
</organism>
<dbReference type="AlphaFoldDB" id="A0A7C5L8P4"/>
<dbReference type="GO" id="GO:0000287">
    <property type="term" value="F:magnesium ion binding"/>
    <property type="evidence" value="ECO:0007669"/>
    <property type="project" value="TreeGrafter"/>
</dbReference>
<protein>
    <recommendedName>
        <fullName evidence="3">3-methyl-2-oxobutanoate hydroxymethyltransferase</fullName>
        <ecNumber evidence="3">2.1.2.11</ecNumber>
    </recommendedName>
</protein>
<dbReference type="GO" id="GO:0005737">
    <property type="term" value="C:cytoplasm"/>
    <property type="evidence" value="ECO:0007669"/>
    <property type="project" value="TreeGrafter"/>
</dbReference>
<dbReference type="PANTHER" id="PTHR20881:SF0">
    <property type="entry name" value="3-METHYL-2-OXOBUTANOATE HYDROXYMETHYLTRANSFERASE"/>
    <property type="match status" value="1"/>
</dbReference>
<proteinExistence type="inferred from homology"/>
<dbReference type="Gene3D" id="3.20.20.60">
    <property type="entry name" value="Phosphoenolpyruvate-binding domains"/>
    <property type="match status" value="1"/>
</dbReference>
<dbReference type="Pfam" id="PF02548">
    <property type="entry name" value="Pantoate_transf"/>
    <property type="match status" value="1"/>
</dbReference>
<comment type="caution">
    <text evidence="6">The sequence shown here is derived from an EMBL/GenBank/DDBJ whole genome shotgun (WGS) entry which is preliminary data.</text>
</comment>
<dbReference type="PANTHER" id="PTHR20881">
    <property type="entry name" value="3-METHYL-2-OXOBUTANOATE HYDROXYMETHYLTRANSFERASE"/>
    <property type="match status" value="1"/>
</dbReference>
<comment type="similarity">
    <text evidence="1">Belongs to the PanB family.</text>
</comment>
<dbReference type="InterPro" id="IPR040442">
    <property type="entry name" value="Pyrv_kinase-like_dom_sf"/>
</dbReference>
<dbReference type="GO" id="GO:0015940">
    <property type="term" value="P:pantothenate biosynthetic process"/>
    <property type="evidence" value="ECO:0007669"/>
    <property type="project" value="UniProtKB-KW"/>
</dbReference>
<accession>A0A7C5L8P4</accession>